<keyword evidence="3" id="KW-1185">Reference proteome</keyword>
<dbReference type="EMBL" id="QEYD01000022">
    <property type="protein sequence ID" value="PWE26525.1"/>
    <property type="molecule type" value="Genomic_DNA"/>
</dbReference>
<evidence type="ECO:0000313" key="2">
    <source>
        <dbReference type="EMBL" id="PWE26525.1"/>
    </source>
</evidence>
<feature type="region of interest" description="Disordered" evidence="1">
    <location>
        <begin position="198"/>
        <end position="223"/>
    </location>
</feature>
<evidence type="ECO:0008006" key="4">
    <source>
        <dbReference type="Google" id="ProtNLM"/>
    </source>
</evidence>
<dbReference type="GeneID" id="94367489"/>
<name>A0A2U2C3R6_9RHOB</name>
<reference evidence="2 3" key="1">
    <citation type="submission" date="2018-05" db="EMBL/GenBank/DDBJ databases">
        <title>Pararhodobacter marina sp. nov., isolated from deep-sea water of the Indian Ocean.</title>
        <authorList>
            <person name="Lai Q.Sr."/>
            <person name="Liu X."/>
            <person name="Shao Z."/>
        </authorList>
    </citation>
    <scope>NUCLEOTIDE SEQUENCE [LARGE SCALE GENOMIC DNA]</scope>
    <source>
        <strain evidence="2 3">CIC4N-9</strain>
    </source>
</reference>
<comment type="caution">
    <text evidence="2">The sequence shown here is derived from an EMBL/GenBank/DDBJ whole genome shotgun (WGS) entry which is preliminary data.</text>
</comment>
<protein>
    <recommendedName>
        <fullName evidence="4">DUF2163 domain-containing protein</fullName>
    </recommendedName>
</protein>
<evidence type="ECO:0000256" key="1">
    <source>
        <dbReference type="SAM" id="MobiDB-lite"/>
    </source>
</evidence>
<proteinExistence type="predicted"/>
<dbReference type="RefSeq" id="WP_109535409.1">
    <property type="nucleotide sequence ID" value="NZ_QEYD01000022.1"/>
</dbReference>
<dbReference type="AlphaFoldDB" id="A0A2U2C3R6"/>
<gene>
    <name evidence="2" type="ORF">C4N9_21575</name>
</gene>
<dbReference type="Proteomes" id="UP000244940">
    <property type="component" value="Unassembled WGS sequence"/>
</dbReference>
<organism evidence="2 3">
    <name type="scientific">Pararhodobacter marinus</name>
    <dbReference type="NCBI Taxonomy" id="2184063"/>
    <lineage>
        <taxon>Bacteria</taxon>
        <taxon>Pseudomonadati</taxon>
        <taxon>Pseudomonadota</taxon>
        <taxon>Alphaproteobacteria</taxon>
        <taxon>Rhodobacterales</taxon>
        <taxon>Paracoccaceae</taxon>
        <taxon>Pararhodobacter</taxon>
    </lineage>
</organism>
<evidence type="ECO:0000313" key="3">
    <source>
        <dbReference type="Proteomes" id="UP000244940"/>
    </source>
</evidence>
<sequence length="223" mass="24239">MRSLPSAVAAHYAAGGHADVQVLVWITARDRVTGDPHSLGFWTGADHQVIEVEGEARTYYGVGALLEIEPVASVSSAQELTWSLSASPLDAQIAEAVRTYDARLAPVEVHEWHHDPLTHLPLADPVRVVRGTLMELNIPTPPEGQDTAATLQIVSDAYRLTRGLTTKRSDEALQARTDGADRFRRYNSLVGINVWWGEQSATDPGGGGPRPPLKDPNPSWQGR</sequence>
<accession>A0A2U2C3R6</accession>
<dbReference type="OrthoDB" id="7770859at2"/>